<dbReference type="EMBL" id="KV426150">
    <property type="protein sequence ID" value="KZV86608.1"/>
    <property type="molecule type" value="Genomic_DNA"/>
</dbReference>
<dbReference type="OrthoDB" id="346907at2759"/>
<evidence type="ECO:0000256" key="1">
    <source>
        <dbReference type="SAM" id="MobiDB-lite"/>
    </source>
</evidence>
<dbReference type="Gene3D" id="1.10.510.10">
    <property type="entry name" value="Transferase(Phosphotransferase) domain 1"/>
    <property type="match status" value="1"/>
</dbReference>
<evidence type="ECO:0000313" key="3">
    <source>
        <dbReference type="EMBL" id="KZV86608.1"/>
    </source>
</evidence>
<dbReference type="PANTHER" id="PTHR44329">
    <property type="entry name" value="SERINE/THREONINE-PROTEIN KINASE TNNI3K-RELATED"/>
    <property type="match status" value="1"/>
</dbReference>
<sequence length="423" mass="47258">MTSESILHIVYARYYLDSPPLTNARNSTISAASGLSALSSQLELPHSLRHAKSIQDFPASESAGARRPGSAERRALWPLDTNVPPTSFVRRRSRSSSRAGQSTGLLHWGDGSHRASRLKKAMSLWGFCQNLTGDIYSMTPRPCKFGGLADVYCASWITEQSSTQVAIKVIRLHSREPDKTLRRLQREIRVWQHLDHPNVLPLYGVYFGTGFGELPALVSPWCKNGDICTFLRGREGESGILSLKVKLLRQILEGLKYLHECEPEVIHGDLKGANILISDTYDVQLCDFGFASMHADEEGSLNFQSSSTKGTWRWMAPELLANDDARHTTASDMWAFGCVVVEVLSGKVPYHDKRTDQMVIIAIAHGETPSRPATFVGEPWEVALEAKVWELALDCWASEPDDRPPVKSVLRRLKHLRAKFHVE</sequence>
<feature type="region of interest" description="Disordered" evidence="1">
    <location>
        <begin position="55"/>
        <end position="106"/>
    </location>
</feature>
<keyword evidence="3" id="KW-0418">Kinase</keyword>
<accession>A0A165ECL0</accession>
<dbReference type="SMART" id="SM00220">
    <property type="entry name" value="S_TKc"/>
    <property type="match status" value="1"/>
</dbReference>
<dbReference type="STRING" id="1314781.A0A165ECL0"/>
<keyword evidence="4" id="KW-1185">Reference proteome</keyword>
<dbReference type="SUPFAM" id="SSF56112">
    <property type="entry name" value="Protein kinase-like (PK-like)"/>
    <property type="match status" value="1"/>
</dbReference>
<dbReference type="AlphaFoldDB" id="A0A165ECL0"/>
<dbReference type="GO" id="GO:0004674">
    <property type="term" value="F:protein serine/threonine kinase activity"/>
    <property type="evidence" value="ECO:0007669"/>
    <property type="project" value="TreeGrafter"/>
</dbReference>
<dbReference type="GO" id="GO:0005524">
    <property type="term" value="F:ATP binding"/>
    <property type="evidence" value="ECO:0007669"/>
    <property type="project" value="InterPro"/>
</dbReference>
<dbReference type="PROSITE" id="PS00108">
    <property type="entry name" value="PROTEIN_KINASE_ST"/>
    <property type="match status" value="1"/>
</dbReference>
<dbReference type="InterPro" id="IPR011009">
    <property type="entry name" value="Kinase-like_dom_sf"/>
</dbReference>
<feature type="domain" description="Protein kinase" evidence="2">
    <location>
        <begin position="137"/>
        <end position="418"/>
    </location>
</feature>
<dbReference type="InterPro" id="IPR051681">
    <property type="entry name" value="Ser/Thr_Kinases-Pseudokinases"/>
</dbReference>
<dbReference type="InterPro" id="IPR008271">
    <property type="entry name" value="Ser/Thr_kinase_AS"/>
</dbReference>
<keyword evidence="3" id="KW-0808">Transferase</keyword>
<name>A0A165ECL0_EXIGL</name>
<dbReference type="InterPro" id="IPR001245">
    <property type="entry name" value="Ser-Thr/Tyr_kinase_cat_dom"/>
</dbReference>
<evidence type="ECO:0000313" key="4">
    <source>
        <dbReference type="Proteomes" id="UP000077266"/>
    </source>
</evidence>
<dbReference type="PROSITE" id="PS50011">
    <property type="entry name" value="PROTEIN_KINASE_DOM"/>
    <property type="match status" value="1"/>
</dbReference>
<reference evidence="3 4" key="1">
    <citation type="journal article" date="2016" name="Mol. Biol. Evol.">
        <title>Comparative Genomics of Early-Diverging Mushroom-Forming Fungi Provides Insights into the Origins of Lignocellulose Decay Capabilities.</title>
        <authorList>
            <person name="Nagy L.G."/>
            <person name="Riley R."/>
            <person name="Tritt A."/>
            <person name="Adam C."/>
            <person name="Daum C."/>
            <person name="Floudas D."/>
            <person name="Sun H."/>
            <person name="Yadav J.S."/>
            <person name="Pangilinan J."/>
            <person name="Larsson K.H."/>
            <person name="Matsuura K."/>
            <person name="Barry K."/>
            <person name="Labutti K."/>
            <person name="Kuo R."/>
            <person name="Ohm R.A."/>
            <person name="Bhattacharya S.S."/>
            <person name="Shirouzu T."/>
            <person name="Yoshinaga Y."/>
            <person name="Martin F.M."/>
            <person name="Grigoriev I.V."/>
            <person name="Hibbett D.S."/>
        </authorList>
    </citation>
    <scope>NUCLEOTIDE SEQUENCE [LARGE SCALE GENOMIC DNA]</scope>
    <source>
        <strain evidence="3 4">HHB12029</strain>
    </source>
</reference>
<evidence type="ECO:0000259" key="2">
    <source>
        <dbReference type="PROSITE" id="PS50011"/>
    </source>
</evidence>
<dbReference type="InParanoid" id="A0A165ECL0"/>
<gene>
    <name evidence="3" type="ORF">EXIGLDRAFT_774427</name>
</gene>
<dbReference type="InterPro" id="IPR000719">
    <property type="entry name" value="Prot_kinase_dom"/>
</dbReference>
<protein>
    <submittedName>
        <fullName evidence="3">Kinase-like protein</fullName>
    </submittedName>
</protein>
<dbReference type="Proteomes" id="UP000077266">
    <property type="component" value="Unassembled WGS sequence"/>
</dbReference>
<proteinExistence type="predicted"/>
<organism evidence="3 4">
    <name type="scientific">Exidia glandulosa HHB12029</name>
    <dbReference type="NCBI Taxonomy" id="1314781"/>
    <lineage>
        <taxon>Eukaryota</taxon>
        <taxon>Fungi</taxon>
        <taxon>Dikarya</taxon>
        <taxon>Basidiomycota</taxon>
        <taxon>Agaricomycotina</taxon>
        <taxon>Agaricomycetes</taxon>
        <taxon>Auriculariales</taxon>
        <taxon>Exidiaceae</taxon>
        <taxon>Exidia</taxon>
    </lineage>
</organism>
<dbReference type="Pfam" id="PF07714">
    <property type="entry name" value="PK_Tyr_Ser-Thr"/>
    <property type="match status" value="1"/>
</dbReference>